<accession>A9L6C6</accession>
<dbReference type="KEGG" id="sbn:Sbal195_4551"/>
<sequence length="667" mass="76915">MISENEYVDNGYLEDFLNYYVGCHEAYPKYCTRIHFFSNRFEHEDFEQSLLLQSEHEVKEKLGEYLGFIVIKPIPMTFIGRTCLKSPTAKFSANSKLITRTYKANLFGLKLEVEAVAFQEQDQVVSACASASIWCLLHGLKVKTIKSPAQITQAATESSMVINTFPNLGLSPIEIERALEYFSLRQYAVSPKGQTQDDINQLTQYIRTFIDSDIPLILGAECLGLVDSKETEKKLNITEAKPTQLMSEYRELGKHAVTVIGYELDCHDKLAKLIVHDDREGPYTILEFKSNYQAGKRGKLTALIEQSHLLDGTIVNNFNCKEIMVYSSLIIGVDPRVRIGFDIISRTESKLSTLLNEHLIALQSKCHITTVKPKIRTKTKLVRSSEYKEHIKTHNYENKTAILTRCFPKFLWIIECEINDENAFDLVLDSSSLPQGQSYICACYKLDWVEVFLYDIAKMYYNQELMTRSEYRFRDSDFLLQILNSLKEKFNNFFSYHDEKFGKARMPKLIKPTEISNQQLNDSDNRLVLYNTQDNYLNGINRFEQLLNKQNIKKINFRNIDCESKFEARILIWIISEYGALFIGPDSQETGHPTLTGAKAARIGGEFIEKIIEPGIIYVNYYSGRYSFNFNDDEERLKYLRNAMPKIDSILGNEFLSFKLDPSMNKI</sequence>
<reference evidence="1 2" key="1">
    <citation type="submission" date="2007-11" db="EMBL/GenBank/DDBJ databases">
        <title>Complete sequence of plasmid1 pS19501 of Shewanella baltica OS195.</title>
        <authorList>
            <consortium name="US DOE Joint Genome Institute"/>
            <person name="Copeland A."/>
            <person name="Lucas S."/>
            <person name="Lapidus A."/>
            <person name="Barry K."/>
            <person name="Glavina del Rio T."/>
            <person name="Dalin E."/>
            <person name="Tice H."/>
            <person name="Pitluck S."/>
            <person name="Chain P."/>
            <person name="Malfatti S."/>
            <person name="Shin M."/>
            <person name="Vergez L."/>
            <person name="Schmutz J."/>
            <person name="Larimer F."/>
            <person name="Land M."/>
            <person name="Hauser L."/>
            <person name="Kyrpides N."/>
            <person name="Kim E."/>
            <person name="Brettar I."/>
            <person name="Rodrigues J."/>
            <person name="Konstantinidis K."/>
            <person name="Klappenbach J."/>
            <person name="Hofle M."/>
            <person name="Tiedje J."/>
            <person name="Richardson P."/>
        </authorList>
    </citation>
    <scope>NUCLEOTIDE SEQUENCE [LARGE SCALE GENOMIC DNA]</scope>
    <source>
        <strain evidence="2">OS195</strain>
        <plasmid evidence="2">Plasmid pS19501</plasmid>
    </source>
</reference>
<organism evidence="1 2">
    <name type="scientific">Shewanella baltica (strain OS195)</name>
    <dbReference type="NCBI Taxonomy" id="399599"/>
    <lineage>
        <taxon>Bacteria</taxon>
        <taxon>Pseudomonadati</taxon>
        <taxon>Pseudomonadota</taxon>
        <taxon>Gammaproteobacteria</taxon>
        <taxon>Alteromonadales</taxon>
        <taxon>Shewanellaceae</taxon>
        <taxon>Shewanella</taxon>
    </lineage>
</organism>
<dbReference type="EMBL" id="CP000892">
    <property type="protein sequence ID" value="ABX51708.1"/>
    <property type="molecule type" value="Genomic_DNA"/>
</dbReference>
<evidence type="ECO:0000313" key="2">
    <source>
        <dbReference type="Proteomes" id="UP000000770"/>
    </source>
</evidence>
<geneLocation type="plasmid" evidence="1 2">
    <name>pS19501</name>
</geneLocation>
<evidence type="ECO:0000313" key="1">
    <source>
        <dbReference type="EMBL" id="ABX51708.1"/>
    </source>
</evidence>
<name>A9L6C6_SHEB9</name>
<dbReference type="AlphaFoldDB" id="A9L6C6"/>
<protein>
    <submittedName>
        <fullName evidence="1">Uncharacterized protein</fullName>
    </submittedName>
</protein>
<dbReference type="HOGENOM" id="CLU_392155_0_0_6"/>
<keyword evidence="1" id="KW-0614">Plasmid</keyword>
<proteinExistence type="predicted"/>
<gene>
    <name evidence="1" type="ordered locus">Sbal195_4551</name>
</gene>
<dbReference type="Proteomes" id="UP000000770">
    <property type="component" value="Plasmid pS19501"/>
</dbReference>